<dbReference type="InterPro" id="IPR002500">
    <property type="entry name" value="PAPS_reduct_dom"/>
</dbReference>
<dbReference type="OrthoDB" id="7574889at2"/>
<protein>
    <submittedName>
        <fullName evidence="2">Phosphoadenosine phosphosulfate reductase family protein</fullName>
    </submittedName>
</protein>
<dbReference type="Gene3D" id="3.40.50.620">
    <property type="entry name" value="HUPs"/>
    <property type="match status" value="1"/>
</dbReference>
<reference evidence="2 3" key="1">
    <citation type="submission" date="2019-12" db="EMBL/GenBank/DDBJ databases">
        <title>Nocardia macrotermitis sp. nov. and Nocardia aurantia sp. nov., isolated from the gut of the fungus growing-termite Macrotermes natalensis.</title>
        <authorList>
            <person name="Christine B."/>
            <person name="Rene B."/>
        </authorList>
    </citation>
    <scope>NUCLEOTIDE SEQUENCE [LARGE SCALE GENOMIC DNA]</scope>
    <source>
        <strain evidence="2 3">DSM 102126</strain>
    </source>
</reference>
<dbReference type="GO" id="GO:0003824">
    <property type="term" value="F:catalytic activity"/>
    <property type="evidence" value="ECO:0007669"/>
    <property type="project" value="InterPro"/>
</dbReference>
<proteinExistence type="predicted"/>
<dbReference type="RefSeq" id="WP_161103677.1">
    <property type="nucleotide sequence ID" value="NZ_JBHLYI010000006.1"/>
</dbReference>
<comment type="caution">
    <text evidence="2">The sequence shown here is derived from an EMBL/GenBank/DDBJ whole genome shotgun (WGS) entry which is preliminary data.</text>
</comment>
<dbReference type="Pfam" id="PF01507">
    <property type="entry name" value="PAPS_reduct"/>
    <property type="match status" value="1"/>
</dbReference>
<dbReference type="InterPro" id="IPR014729">
    <property type="entry name" value="Rossmann-like_a/b/a_fold"/>
</dbReference>
<sequence length="301" mass="33679">MRTSGAPTGADPDVPDLAWYDIILFSSSGGKDSQAALDVLAQHARAAGVMHRIVVVHADLGEMEWEGAKELAQEHARDYGLRFETVSRYTKFGNPQTLLEQIEARRRFPDSKRRYCSSDHKRGPIRTVMTYLTSETRGEGIVDRPVRILNVMGMRAEESADRALKVSFRHDGGKTCTCPSCQGKERSERGNGASNSRRYVDEWLPVHSWTVGQIWERIHQAGTRYHWAYDTGLARLSCCFCVLAPKNALVLAAQLNPQLAAEYAAVEERIGHSFKVDLSMAEVIEIAQSTARARSVLDWKD</sequence>
<name>A0A6I4W8U6_9ACTN</name>
<dbReference type="Proteomes" id="UP000431901">
    <property type="component" value="Unassembled WGS sequence"/>
</dbReference>
<dbReference type="EMBL" id="WUTW01000002">
    <property type="protein sequence ID" value="MXQ65603.1"/>
    <property type="molecule type" value="Genomic_DNA"/>
</dbReference>
<evidence type="ECO:0000313" key="3">
    <source>
        <dbReference type="Proteomes" id="UP000431901"/>
    </source>
</evidence>
<organism evidence="2 3">
    <name type="scientific">Actinomadura rayongensis</name>
    <dbReference type="NCBI Taxonomy" id="1429076"/>
    <lineage>
        <taxon>Bacteria</taxon>
        <taxon>Bacillati</taxon>
        <taxon>Actinomycetota</taxon>
        <taxon>Actinomycetes</taxon>
        <taxon>Streptosporangiales</taxon>
        <taxon>Thermomonosporaceae</taxon>
        <taxon>Actinomadura</taxon>
    </lineage>
</organism>
<evidence type="ECO:0000259" key="1">
    <source>
        <dbReference type="Pfam" id="PF01507"/>
    </source>
</evidence>
<gene>
    <name evidence="2" type="ORF">GQ466_16360</name>
</gene>
<feature type="domain" description="Phosphoadenosine phosphosulphate reductase" evidence="1">
    <location>
        <begin position="23"/>
        <end position="241"/>
    </location>
</feature>
<dbReference type="AlphaFoldDB" id="A0A6I4W8U6"/>
<dbReference type="SUPFAM" id="SSF52402">
    <property type="entry name" value="Adenine nucleotide alpha hydrolases-like"/>
    <property type="match status" value="1"/>
</dbReference>
<accession>A0A6I4W8U6</accession>
<evidence type="ECO:0000313" key="2">
    <source>
        <dbReference type="EMBL" id="MXQ65603.1"/>
    </source>
</evidence>
<keyword evidence="3" id="KW-1185">Reference proteome</keyword>